<reference evidence="1 2" key="1">
    <citation type="submission" date="2020-08" db="EMBL/GenBank/DDBJ databases">
        <title>Aquariorum lacteus gen. nov., sp. nov., a new member of the family Comamonadaceae, isolated from freshwater aquarium.</title>
        <authorList>
            <person name="Chun S.-J."/>
        </authorList>
    </citation>
    <scope>NUCLEOTIDE SEQUENCE [LARGE SCALE GENOMIC DNA]</scope>
    <source>
        <strain evidence="1 2">SJAQ100</strain>
    </source>
</reference>
<accession>A0A839HQA9</accession>
<protein>
    <submittedName>
        <fullName evidence="1">Uncharacterized protein</fullName>
    </submittedName>
</protein>
<proteinExistence type="predicted"/>
<gene>
    <name evidence="1" type="ORF">H4F90_05790</name>
</gene>
<evidence type="ECO:0000313" key="1">
    <source>
        <dbReference type="EMBL" id="MBB1161489.1"/>
    </source>
</evidence>
<comment type="caution">
    <text evidence="1">The sequence shown here is derived from an EMBL/GenBank/DDBJ whole genome shotgun (WGS) entry which is preliminary data.</text>
</comment>
<dbReference type="EMBL" id="JACIVI010000001">
    <property type="protein sequence ID" value="MBB1161489.1"/>
    <property type="molecule type" value="Genomic_DNA"/>
</dbReference>
<dbReference type="RefSeq" id="WP_182662320.1">
    <property type="nucleotide sequence ID" value="NZ_JACIVI010000001.1"/>
</dbReference>
<keyword evidence="2" id="KW-1185">Reference proteome</keyword>
<organism evidence="1 2">
    <name type="scientific">Aquariibacter albus</name>
    <dbReference type="NCBI Taxonomy" id="2759899"/>
    <lineage>
        <taxon>Bacteria</taxon>
        <taxon>Pseudomonadati</taxon>
        <taxon>Pseudomonadota</taxon>
        <taxon>Betaproteobacteria</taxon>
        <taxon>Burkholderiales</taxon>
        <taxon>Sphaerotilaceae</taxon>
        <taxon>Aquariibacter</taxon>
    </lineage>
</organism>
<sequence>MAAARAPLVARYRPVLWEPLPGTGEKLLALLAVQAHETTALALTAATHSIISARRLRQLLGAQRGNSAHGVLRECADYMTQRQQAGLPIDELRPLFKSFEMGPVMVARGWSVDQLLDAAVRSVSVFGSADEIIEESEPANARHSVRTGEFLTLLRRIFVGADQANASRFEVPLSSSGEAPEVVIDYANGPLAVQVTSLPSTRRQAQRTDQEAKSKMLELDMARDHMGGNNFAGTLLFNTDALAEGASAEAREHALAARDQLSRVARYRGLHILEAPTPSAAARLLEQPLPI</sequence>
<name>A0A839HQA9_9BURK</name>
<dbReference type="AlphaFoldDB" id="A0A839HQA9"/>
<dbReference type="Proteomes" id="UP000586093">
    <property type="component" value="Unassembled WGS sequence"/>
</dbReference>
<evidence type="ECO:0000313" key="2">
    <source>
        <dbReference type="Proteomes" id="UP000586093"/>
    </source>
</evidence>